<feature type="region of interest" description="Disordered" evidence="1">
    <location>
        <begin position="419"/>
        <end position="440"/>
    </location>
</feature>
<feature type="domain" description="Cyclic nucleotide-binding" evidence="2">
    <location>
        <begin position="181"/>
        <end position="270"/>
    </location>
</feature>
<dbReference type="Gene3D" id="2.60.120.10">
    <property type="entry name" value="Jelly Rolls"/>
    <property type="match status" value="2"/>
</dbReference>
<dbReference type="InterPro" id="IPR014710">
    <property type="entry name" value="RmlC-like_jellyroll"/>
</dbReference>
<dbReference type="CDD" id="cd00038">
    <property type="entry name" value="CAP_ED"/>
    <property type="match status" value="2"/>
</dbReference>
<keyword evidence="4" id="KW-1185">Reference proteome</keyword>
<organism evidence="3 4">
    <name type="scientific">Blepharisma stoltei</name>
    <dbReference type="NCBI Taxonomy" id="1481888"/>
    <lineage>
        <taxon>Eukaryota</taxon>
        <taxon>Sar</taxon>
        <taxon>Alveolata</taxon>
        <taxon>Ciliophora</taxon>
        <taxon>Postciliodesmatophora</taxon>
        <taxon>Heterotrichea</taxon>
        <taxon>Heterotrichida</taxon>
        <taxon>Blepharismidae</taxon>
        <taxon>Blepharisma</taxon>
    </lineage>
</organism>
<name>A0AAU9J9X0_9CILI</name>
<evidence type="ECO:0000259" key="2">
    <source>
        <dbReference type="PROSITE" id="PS50042"/>
    </source>
</evidence>
<evidence type="ECO:0000313" key="4">
    <source>
        <dbReference type="Proteomes" id="UP001162131"/>
    </source>
</evidence>
<dbReference type="InterPro" id="IPR000595">
    <property type="entry name" value="cNMP-bd_dom"/>
</dbReference>
<proteinExistence type="predicted"/>
<dbReference type="InterPro" id="IPR018490">
    <property type="entry name" value="cNMP-bd_dom_sf"/>
</dbReference>
<dbReference type="AlphaFoldDB" id="A0AAU9J9X0"/>
<dbReference type="SUPFAM" id="SSF51206">
    <property type="entry name" value="cAMP-binding domain-like"/>
    <property type="match status" value="2"/>
</dbReference>
<dbReference type="Pfam" id="PF00027">
    <property type="entry name" value="cNMP_binding"/>
    <property type="match status" value="1"/>
</dbReference>
<dbReference type="PROSITE" id="PS50042">
    <property type="entry name" value="CNMP_BINDING_3"/>
    <property type="match status" value="1"/>
</dbReference>
<dbReference type="PANTHER" id="PTHR23011">
    <property type="entry name" value="CYCLIC NUCLEOTIDE-BINDING DOMAIN CONTAINING PROTEIN"/>
    <property type="match status" value="1"/>
</dbReference>
<reference evidence="3" key="1">
    <citation type="submission" date="2021-09" db="EMBL/GenBank/DDBJ databases">
        <authorList>
            <consortium name="AG Swart"/>
            <person name="Singh M."/>
            <person name="Singh A."/>
            <person name="Seah K."/>
            <person name="Emmerich C."/>
        </authorList>
    </citation>
    <scope>NUCLEOTIDE SEQUENCE</scope>
    <source>
        <strain evidence="3">ATCC30299</strain>
    </source>
</reference>
<dbReference type="PANTHER" id="PTHR23011:SF28">
    <property type="entry name" value="CYCLIC NUCLEOTIDE-BINDING DOMAIN CONTAINING PROTEIN"/>
    <property type="match status" value="1"/>
</dbReference>
<dbReference type="Proteomes" id="UP001162131">
    <property type="component" value="Unassembled WGS sequence"/>
</dbReference>
<feature type="compositionally biased region" description="Polar residues" evidence="1">
    <location>
        <begin position="426"/>
        <end position="437"/>
    </location>
</feature>
<evidence type="ECO:0000256" key="1">
    <source>
        <dbReference type="SAM" id="MobiDB-lite"/>
    </source>
</evidence>
<comment type="caution">
    <text evidence="3">The sequence shown here is derived from an EMBL/GenBank/DDBJ whole genome shotgun (WGS) entry which is preliminary data.</text>
</comment>
<gene>
    <name evidence="3" type="ORF">BSTOLATCC_MIC27648</name>
</gene>
<evidence type="ECO:0000313" key="3">
    <source>
        <dbReference type="EMBL" id="CAG9321077.1"/>
    </source>
</evidence>
<protein>
    <recommendedName>
        <fullName evidence="2">Cyclic nucleotide-binding domain-containing protein</fullName>
    </recommendedName>
</protein>
<accession>A0AAU9J9X0</accession>
<dbReference type="EMBL" id="CAJZBQ010000027">
    <property type="protein sequence ID" value="CAG9321077.1"/>
    <property type="molecule type" value="Genomic_DNA"/>
</dbReference>
<sequence length="478" mass="54185">MALYTRAIEDLKQILSIIPRSRSKEQINKIRFYIKDIEELKPLPQPLKTQLCKFMLLLDIPQNSQIFTIKDKTIDFYIVLSGKVLIECPGKKSETKGNLDLFGSTSPFKEEIWDRYNASAMADSLIIYVPKKKFTKIGEKYKAFLERKQLIDFIGKSIPGGNLISESGKLSLFGLFSSINFVPGEVLIREGEVSENALLIKEGECKLICSNGAINQKWGFISLTTSSYNYGILVPGEWAGEASILMDRPMEISVIAKTAVIALKISRNSLLHEFPSAVLEIMRKNVETKLQWWASRRGEIDKTIAQAVYTEGQTDFNKSFEYTEKDYPRANRKALSNFRRMELVRNSHDPRALNFSPKIRSPSPTRMLLEAPSLIETKSIRHLSSNAGSQRQLTIDTNEETKTVLQSGSIYSNKLVPIYSPKSKSRTPSSQRHSFTPSKLRKSFKLFPDISPIPHSDSKESKSAIRLRKIPKFLAEDS</sequence>